<evidence type="ECO:0000313" key="4">
    <source>
        <dbReference type="EMBL" id="AQX45150.1"/>
    </source>
</evidence>
<feature type="region of interest" description="Disordered" evidence="2">
    <location>
        <begin position="166"/>
        <end position="188"/>
    </location>
</feature>
<evidence type="ECO:0000256" key="2">
    <source>
        <dbReference type="SAM" id="MobiDB-lite"/>
    </source>
</evidence>
<proteinExistence type="predicted"/>
<keyword evidence="6" id="KW-1185">Reference proteome</keyword>
<evidence type="ECO:0000313" key="5">
    <source>
        <dbReference type="EMBL" id="BBL86366.1"/>
    </source>
</evidence>
<gene>
    <name evidence="5" type="primary">MYN1_Chr_548</name>
    <name evidence="3" type="ORF">PCKR_608</name>
    <name evidence="4" type="ORF">PFK_608</name>
    <name evidence="5" type="ORF">PMYN1_Chma558</name>
</gene>
<dbReference type="EMBL" id="LC490351">
    <property type="protein sequence ID" value="BBL86366.1"/>
    <property type="molecule type" value="Genomic_DNA"/>
</dbReference>
<sequence length="205" mass="22975">MGFDTGNRITRRRTSAGPTSNKHPVNTRKNAPGRQVARPTFLTLRDHGKLFVADLPRLSDGQLAHVGKEAQDVLESLKRRLEDIDRQTALTQTEQETLIRASTKRDVTYRFISAVREEQEQRHNNSALRDAARESLSRTFLEIARRCLPGTTFDSILQEALAACDEEANKDSPEDMNQDHKSISKIESSEASLMSIGVTADSQEL</sequence>
<dbReference type="EMBL" id="KY124271">
    <property type="protein sequence ID" value="AQX45150.1"/>
    <property type="molecule type" value="Genomic_DNA"/>
</dbReference>
<dbReference type="AlphaFoldDB" id="A0A1L5YCD2"/>
<reference evidence="3" key="1">
    <citation type="journal article" date="2017" name="Protist">
        <title>Diversity of the Photosynthetic Paulinella Species, with the Description of Paulinella micropora sp. nov. and the Chromatophore Genome Sequence for strain KR01.</title>
        <authorList>
            <person name="Lhee D."/>
            <person name="Yang E.C."/>
            <person name="Kim J.I."/>
            <person name="Nakayama T."/>
            <person name="Zuccarello G."/>
            <person name="Andersen R.A."/>
            <person name="Yoon H.S."/>
        </authorList>
    </citation>
    <scope>NUCLEOTIDE SEQUENCE</scope>
    <source>
        <strain evidence="4">FK01</strain>
        <strain evidence="3">KR01</strain>
    </source>
</reference>
<accession>A0A1L5YCD2</accession>
<evidence type="ECO:0000256" key="1">
    <source>
        <dbReference type="SAM" id="Coils"/>
    </source>
</evidence>
<keyword evidence="1" id="KW-0175">Coiled coil</keyword>
<keyword evidence="3" id="KW-0934">Plastid</keyword>
<dbReference type="Proteomes" id="UP000503178">
    <property type="component" value="Chromatophore Pltd"/>
</dbReference>
<geneLocation type="plastid" evidence="3"/>
<name>A0A1L5YCD2_9EUKA</name>
<evidence type="ECO:0008006" key="7">
    <source>
        <dbReference type="Google" id="ProtNLM"/>
    </source>
</evidence>
<feature type="coiled-coil region" evidence="1">
    <location>
        <begin position="67"/>
        <end position="94"/>
    </location>
</feature>
<organism evidence="3">
    <name type="scientific">Paulinella micropora</name>
    <dbReference type="NCBI Taxonomy" id="1928728"/>
    <lineage>
        <taxon>Eukaryota</taxon>
        <taxon>Sar</taxon>
        <taxon>Rhizaria</taxon>
        <taxon>Cercozoa</taxon>
        <taxon>Imbricatea</taxon>
        <taxon>Silicofilosea</taxon>
        <taxon>Euglyphida</taxon>
        <taxon>Paulinellidae</taxon>
        <taxon>Paulinella</taxon>
    </lineage>
</organism>
<feature type="region of interest" description="Disordered" evidence="2">
    <location>
        <begin position="1"/>
        <end position="33"/>
    </location>
</feature>
<feature type="compositionally biased region" description="Basic and acidic residues" evidence="2">
    <location>
        <begin position="167"/>
        <end position="188"/>
    </location>
</feature>
<evidence type="ECO:0000313" key="6">
    <source>
        <dbReference type="Proteomes" id="UP000503178"/>
    </source>
</evidence>
<evidence type="ECO:0000313" key="3">
    <source>
        <dbReference type="EMBL" id="APP88383.1"/>
    </source>
</evidence>
<feature type="compositionally biased region" description="Polar residues" evidence="2">
    <location>
        <begin position="16"/>
        <end position="29"/>
    </location>
</feature>
<reference evidence="5 6" key="2">
    <citation type="submission" date="2019-06" db="EMBL/GenBank/DDBJ databases">
        <title>A hidden player of endosymbiotic evolution: DNA virus triggered massive gene transfer.</title>
        <authorList>
            <person name="Matsuo M."/>
            <person name="Katahata A."/>
            <person name="Tachikawa M."/>
            <person name="Minakuchi Y."/>
            <person name="Noguchi H."/>
            <person name="Toyoda A."/>
            <person name="Fujiyama A."/>
            <person name="Suzuki Y."/>
            <person name="Satoh S."/>
            <person name="Nakayama T."/>
            <person name="Kamikawa R."/>
            <person name="Nomura M."/>
            <person name="Inagaki Y."/>
            <person name="Ishida K."/>
            <person name="Obokata J."/>
        </authorList>
    </citation>
    <scope>NUCLEOTIDE SEQUENCE [LARGE SCALE GENOMIC DNA]</scope>
    <source>
        <strain evidence="5 6">MYN1</strain>
    </source>
</reference>
<dbReference type="EMBL" id="KX897545">
    <property type="protein sequence ID" value="APP88383.1"/>
    <property type="molecule type" value="Genomic_DNA"/>
</dbReference>
<protein>
    <recommendedName>
        <fullName evidence="7">Histidine phosphotransferase</fullName>
    </recommendedName>
</protein>